<dbReference type="EMBL" id="MHKE01000011">
    <property type="protein sequence ID" value="OGY84183.1"/>
    <property type="molecule type" value="Genomic_DNA"/>
</dbReference>
<dbReference type="STRING" id="1798543.A2898_00840"/>
<dbReference type="AlphaFoldDB" id="A0A1G2B4S5"/>
<gene>
    <name evidence="1" type="ORF">A2898_00840</name>
</gene>
<evidence type="ECO:0000313" key="2">
    <source>
        <dbReference type="Proteomes" id="UP000179164"/>
    </source>
</evidence>
<evidence type="ECO:0000313" key="1">
    <source>
        <dbReference type="EMBL" id="OGY84183.1"/>
    </source>
</evidence>
<sequence>MHPNQPAGTPCAGGTCNGSGVCAGECTTAPDGTGCTDDTNTCTNDICQGGSCAHPNKITGSTCASDGNDCTIDECDGSGSCTHTNASQGTDCNSGKGVCNATGTCRPFTYKIRVFLGKAVMLNTSPVLYRKGGKMTDDTAGNRTDGAWIEVIPFTGPGTGYNDTAYIYSMPPTEVHFFLSGGNFPNYSANPAELRVEMYDSNNTLIKTYANPLGCLNCSGYRHWFIFKINPLSNPPNEISYCNQGGFRTYAAPEAPHYFDDRGVILDARPANANSLYICPNTALVNGKSCASTGADAGECKYAGCSGLPLICSGSGSYCQFFCLNAYDCCTAEPYCYLDIPSGVSLCQSTCTANGDGCYDNNSCCSSKCVGNVCIP</sequence>
<comment type="caution">
    <text evidence="1">The sequence shown here is derived from an EMBL/GenBank/DDBJ whole genome shotgun (WGS) entry which is preliminary data.</text>
</comment>
<dbReference type="Proteomes" id="UP000179164">
    <property type="component" value="Unassembled WGS sequence"/>
</dbReference>
<organism evidence="1 2">
    <name type="scientific">Candidatus Kerfeldbacteria bacterium RIFCSPLOWO2_01_FULL_48_11</name>
    <dbReference type="NCBI Taxonomy" id="1798543"/>
    <lineage>
        <taxon>Bacteria</taxon>
        <taxon>Candidatus Kerfeldiibacteriota</taxon>
    </lineage>
</organism>
<name>A0A1G2B4S5_9BACT</name>
<evidence type="ECO:0008006" key="3">
    <source>
        <dbReference type="Google" id="ProtNLM"/>
    </source>
</evidence>
<reference evidence="1 2" key="1">
    <citation type="journal article" date="2016" name="Nat. Commun.">
        <title>Thousands of microbial genomes shed light on interconnected biogeochemical processes in an aquifer system.</title>
        <authorList>
            <person name="Anantharaman K."/>
            <person name="Brown C.T."/>
            <person name="Hug L.A."/>
            <person name="Sharon I."/>
            <person name="Castelle C.J."/>
            <person name="Probst A.J."/>
            <person name="Thomas B.C."/>
            <person name="Singh A."/>
            <person name="Wilkins M.J."/>
            <person name="Karaoz U."/>
            <person name="Brodie E.L."/>
            <person name="Williams K.H."/>
            <person name="Hubbard S.S."/>
            <person name="Banfield J.F."/>
        </authorList>
    </citation>
    <scope>NUCLEOTIDE SEQUENCE [LARGE SCALE GENOMIC DNA]</scope>
</reference>
<accession>A0A1G2B4S5</accession>
<proteinExistence type="predicted"/>
<protein>
    <recommendedName>
        <fullName evidence="3">Disintegrin domain-containing protein</fullName>
    </recommendedName>
</protein>